<feature type="domain" description="Major facilitator superfamily (MFS) profile" evidence="8">
    <location>
        <begin position="24"/>
        <end position="452"/>
    </location>
</feature>
<feature type="transmembrane region" description="Helical" evidence="7">
    <location>
        <begin position="428"/>
        <end position="449"/>
    </location>
</feature>
<organism evidence="9 10">
    <name type="scientific">Nesidiocoris tenuis</name>
    <dbReference type="NCBI Taxonomy" id="355587"/>
    <lineage>
        <taxon>Eukaryota</taxon>
        <taxon>Metazoa</taxon>
        <taxon>Ecdysozoa</taxon>
        <taxon>Arthropoda</taxon>
        <taxon>Hexapoda</taxon>
        <taxon>Insecta</taxon>
        <taxon>Pterygota</taxon>
        <taxon>Neoptera</taxon>
        <taxon>Paraneoptera</taxon>
        <taxon>Hemiptera</taxon>
        <taxon>Heteroptera</taxon>
        <taxon>Panheteroptera</taxon>
        <taxon>Cimicomorpha</taxon>
        <taxon>Miridae</taxon>
        <taxon>Dicyphina</taxon>
        <taxon>Nesidiocoris</taxon>
    </lineage>
</organism>
<evidence type="ECO:0000313" key="10">
    <source>
        <dbReference type="Proteomes" id="UP001307889"/>
    </source>
</evidence>
<keyword evidence="4 7" id="KW-0812">Transmembrane</keyword>
<feature type="transmembrane region" description="Helical" evidence="7">
    <location>
        <begin position="90"/>
        <end position="109"/>
    </location>
</feature>
<dbReference type="Pfam" id="PF07690">
    <property type="entry name" value="MFS_1"/>
    <property type="match status" value="1"/>
</dbReference>
<feature type="transmembrane region" description="Helical" evidence="7">
    <location>
        <begin position="115"/>
        <end position="136"/>
    </location>
</feature>
<protein>
    <submittedName>
        <fullName evidence="9">Sugar (And other) transporter</fullName>
    </submittedName>
</protein>
<feature type="transmembrane region" description="Helical" evidence="7">
    <location>
        <begin position="398"/>
        <end position="422"/>
    </location>
</feature>
<feature type="transmembrane region" description="Helical" evidence="7">
    <location>
        <begin position="61"/>
        <end position="78"/>
    </location>
</feature>
<evidence type="ECO:0000256" key="2">
    <source>
        <dbReference type="ARBA" id="ARBA00008335"/>
    </source>
</evidence>
<dbReference type="InterPro" id="IPR036259">
    <property type="entry name" value="MFS_trans_sf"/>
</dbReference>
<keyword evidence="10" id="KW-1185">Reference proteome</keyword>
<dbReference type="EMBL" id="AP028910">
    <property type="protein sequence ID" value="BES90492.1"/>
    <property type="molecule type" value="Genomic_DNA"/>
</dbReference>
<feature type="transmembrane region" description="Helical" evidence="7">
    <location>
        <begin position="175"/>
        <end position="196"/>
    </location>
</feature>
<feature type="transmembrane region" description="Helical" evidence="7">
    <location>
        <begin position="341"/>
        <end position="359"/>
    </location>
</feature>
<feature type="transmembrane region" description="Helical" evidence="7">
    <location>
        <begin position="148"/>
        <end position="169"/>
    </location>
</feature>
<evidence type="ECO:0000256" key="7">
    <source>
        <dbReference type="SAM" id="Phobius"/>
    </source>
</evidence>
<evidence type="ECO:0000256" key="6">
    <source>
        <dbReference type="ARBA" id="ARBA00023136"/>
    </source>
</evidence>
<dbReference type="PROSITE" id="PS50850">
    <property type="entry name" value="MFS"/>
    <property type="match status" value="1"/>
</dbReference>
<dbReference type="InterPro" id="IPR011701">
    <property type="entry name" value="MFS"/>
</dbReference>
<keyword evidence="6 7" id="KW-0472">Membrane</keyword>
<accession>A0ABN7ADX9</accession>
<keyword evidence="5 7" id="KW-1133">Transmembrane helix</keyword>
<dbReference type="PANTHER" id="PTHR23511">
    <property type="entry name" value="SYNAPTIC VESICLE GLYCOPROTEIN 2"/>
    <property type="match status" value="1"/>
</dbReference>
<dbReference type="Proteomes" id="UP001307889">
    <property type="component" value="Chromosome 2"/>
</dbReference>
<feature type="transmembrane region" description="Helical" evidence="7">
    <location>
        <begin position="314"/>
        <end position="332"/>
    </location>
</feature>
<feature type="transmembrane region" description="Helical" evidence="7">
    <location>
        <begin position="365"/>
        <end position="386"/>
    </location>
</feature>
<evidence type="ECO:0000256" key="3">
    <source>
        <dbReference type="ARBA" id="ARBA00022448"/>
    </source>
</evidence>
<evidence type="ECO:0000256" key="1">
    <source>
        <dbReference type="ARBA" id="ARBA00004141"/>
    </source>
</evidence>
<evidence type="ECO:0000256" key="5">
    <source>
        <dbReference type="ARBA" id="ARBA00022989"/>
    </source>
</evidence>
<keyword evidence="3" id="KW-0813">Transport</keyword>
<dbReference type="Gene3D" id="1.20.1250.20">
    <property type="entry name" value="MFS general substrate transporter like domains"/>
    <property type="match status" value="1"/>
</dbReference>
<name>A0ABN7ADX9_9HEMI</name>
<feature type="transmembrane region" description="Helical" evidence="7">
    <location>
        <begin position="261"/>
        <end position="285"/>
    </location>
</feature>
<reference evidence="9 10" key="1">
    <citation type="submission" date="2023-09" db="EMBL/GenBank/DDBJ databases">
        <title>Nesidiocoris tenuis whole genome shotgun sequence.</title>
        <authorList>
            <person name="Shibata T."/>
            <person name="Shimoda M."/>
            <person name="Kobayashi T."/>
            <person name="Uehara T."/>
        </authorList>
    </citation>
    <scope>NUCLEOTIDE SEQUENCE [LARGE SCALE GENOMIC DNA]</scope>
    <source>
        <strain evidence="9 10">Japan</strain>
    </source>
</reference>
<dbReference type="InterPro" id="IPR020846">
    <property type="entry name" value="MFS_dom"/>
</dbReference>
<dbReference type="PANTHER" id="PTHR23511:SF5">
    <property type="entry name" value="MAJOR FACILITATOR-TYPE TRANSPORTER HXNZ-RELATED"/>
    <property type="match status" value="1"/>
</dbReference>
<comment type="similarity">
    <text evidence="2">Belongs to the major facilitator superfamily.</text>
</comment>
<evidence type="ECO:0000259" key="8">
    <source>
        <dbReference type="PROSITE" id="PS50850"/>
    </source>
</evidence>
<dbReference type="InterPro" id="IPR005828">
    <property type="entry name" value="MFS_sugar_transport-like"/>
</dbReference>
<proteinExistence type="inferred from homology"/>
<comment type="subcellular location">
    <subcellularLocation>
        <location evidence="1">Membrane</location>
        <topology evidence="1">Multi-pass membrane protein</topology>
    </subcellularLocation>
</comment>
<gene>
    <name evidence="9" type="ORF">NTJ_03300</name>
</gene>
<dbReference type="SUPFAM" id="SSF103473">
    <property type="entry name" value="MFS general substrate transporter"/>
    <property type="match status" value="1"/>
</dbReference>
<evidence type="ECO:0000313" key="9">
    <source>
        <dbReference type="EMBL" id="BES90492.1"/>
    </source>
</evidence>
<dbReference type="Pfam" id="PF00083">
    <property type="entry name" value="Sugar_tr"/>
    <property type="match status" value="1"/>
</dbReference>
<evidence type="ECO:0000256" key="4">
    <source>
        <dbReference type="ARBA" id="ARBA00022692"/>
    </source>
</evidence>
<sequence length="463" mass="51330">MRKDAFTVRQAINTFGFGKFQAKLSLFTGLCWMADSMEMTILSILTPALYCIWSISRYQQAMLTMVVFLGMMVSPPFWEHLSEKYGRKKALMVCAFSLICCGLASSFSTSYLWMFFLRGLVGLTVGCVPQSVTLYAEYLPSKQRAKCVVLLDCFWALGACFEVVLALLLMPTQGWTWLLVFSTTPIIAFACICPWLPDSARFFLLQGKTDEAFAILRTVASENNKSMLLGRLVIEDGSNDDKGSVRDLLVPRLRNISLRLWLIWSTCSFCYYGVVLMSTELLAIYRNHVMVSNGHAISISGNCVPLDTQDYMDLLWTTFAEFPGILMTVFVIEKCGHKNTMAIQFGLFAFCCALLTQLWTSKYTLIPLLLIARGVIAGVFQAAYLYTPEVYTSGLRSVGLSTCSVFARLGAVFTPLVSQVLLHSSLAIGISVYGTVAVISAIACVLLPYDHQTEPCKTNPASG</sequence>